<evidence type="ECO:0000256" key="1">
    <source>
        <dbReference type="SAM" id="MobiDB-lite"/>
    </source>
</evidence>
<dbReference type="Proteomes" id="UP000711047">
    <property type="component" value="Unassembled WGS sequence"/>
</dbReference>
<sequence length="191" mass="20762">MNKPFYKKWSSLAIIMVAGGVIGLTAGCNDSANEAAPAPTEIAQPTAAPSTTQPSAEPTAITSSMNWESAIKQIAQTDTPASQKATAAEVLAKSYTPASEELSDFESQIVEEYTAGNYLAHIEDAEYMLTNLFKSRVVEQNHTEGEAIKEFAFDFYQNTKYTFRGAETVDSDAVQSNEAQMDKVLSEIKKK</sequence>
<evidence type="ECO:0000256" key="2">
    <source>
        <dbReference type="SAM" id="SignalP"/>
    </source>
</evidence>
<feature type="signal peptide" evidence="2">
    <location>
        <begin position="1"/>
        <end position="26"/>
    </location>
</feature>
<accession>A0ABX2DHH4</accession>
<keyword evidence="4" id="KW-1185">Reference proteome</keyword>
<feature type="chain" id="PRO_5045539656" description="Lipoprotein" evidence="2">
    <location>
        <begin position="27"/>
        <end position="191"/>
    </location>
</feature>
<dbReference type="PROSITE" id="PS51257">
    <property type="entry name" value="PROKAR_LIPOPROTEIN"/>
    <property type="match status" value="1"/>
</dbReference>
<evidence type="ECO:0000313" key="4">
    <source>
        <dbReference type="Proteomes" id="UP000711047"/>
    </source>
</evidence>
<keyword evidence="2" id="KW-0732">Signal</keyword>
<evidence type="ECO:0000313" key="3">
    <source>
        <dbReference type="EMBL" id="NQX44064.1"/>
    </source>
</evidence>
<reference evidence="3 4" key="1">
    <citation type="submission" date="2020-05" db="EMBL/GenBank/DDBJ databases">
        <title>Paenibacillus glebae, sp. nov., Paenibacillus humi sp. nov., Paenibacillus pedi sp. nov., Paenibacillus terrestris sp. nov. and Paenibacillus terricola sp. nov., isolated from a forest top soil sample.</title>
        <authorList>
            <person name="Qi S."/>
            <person name="Carlier A."/>
            <person name="Cnockaert M."/>
            <person name="Vandamme P."/>
        </authorList>
    </citation>
    <scope>NUCLEOTIDE SEQUENCE [LARGE SCALE GENOMIC DNA]</scope>
    <source>
        <strain evidence="3 4">LMG 29502</strain>
    </source>
</reference>
<comment type="caution">
    <text evidence="3">The sequence shown here is derived from an EMBL/GenBank/DDBJ whole genome shotgun (WGS) entry which is preliminary data.</text>
</comment>
<gene>
    <name evidence="3" type="ORF">HQN87_01865</name>
</gene>
<feature type="region of interest" description="Disordered" evidence="1">
    <location>
        <begin position="33"/>
        <end position="58"/>
    </location>
</feature>
<feature type="compositionally biased region" description="Polar residues" evidence="1">
    <location>
        <begin position="47"/>
        <end position="58"/>
    </location>
</feature>
<proteinExistence type="predicted"/>
<dbReference type="RefSeq" id="WP_173126843.1">
    <property type="nucleotide sequence ID" value="NZ_JABMKX010000001.1"/>
</dbReference>
<organism evidence="3 4">
    <name type="scientific">Paenibacillus tritici</name>
    <dbReference type="NCBI Taxonomy" id="1873425"/>
    <lineage>
        <taxon>Bacteria</taxon>
        <taxon>Bacillati</taxon>
        <taxon>Bacillota</taxon>
        <taxon>Bacilli</taxon>
        <taxon>Bacillales</taxon>
        <taxon>Paenibacillaceae</taxon>
        <taxon>Paenibacillus</taxon>
    </lineage>
</organism>
<name>A0ABX2DHH4_9BACL</name>
<protein>
    <recommendedName>
        <fullName evidence="5">Lipoprotein</fullName>
    </recommendedName>
</protein>
<evidence type="ECO:0008006" key="5">
    <source>
        <dbReference type="Google" id="ProtNLM"/>
    </source>
</evidence>
<dbReference type="EMBL" id="JABMKX010000001">
    <property type="protein sequence ID" value="NQX44064.1"/>
    <property type="molecule type" value="Genomic_DNA"/>
</dbReference>